<dbReference type="Proteomes" id="UP000612899">
    <property type="component" value="Unassembled WGS sequence"/>
</dbReference>
<name>A0A8J3VI63_9ACTN</name>
<keyword evidence="2" id="KW-1133">Transmembrane helix</keyword>
<evidence type="ECO:0000256" key="1">
    <source>
        <dbReference type="ARBA" id="ARBA00005801"/>
    </source>
</evidence>
<evidence type="ECO:0000313" key="4">
    <source>
        <dbReference type="EMBL" id="GIH07017.1"/>
    </source>
</evidence>
<dbReference type="GO" id="GO:0005886">
    <property type="term" value="C:plasma membrane"/>
    <property type="evidence" value="ECO:0007669"/>
    <property type="project" value="TreeGrafter"/>
</dbReference>
<keyword evidence="2" id="KW-0472">Membrane</keyword>
<comment type="caution">
    <text evidence="4">The sequence shown here is derived from an EMBL/GenBank/DDBJ whole genome shotgun (WGS) entry which is preliminary data.</text>
</comment>
<gene>
    <name evidence="4" type="ORF">Rhe02_50840</name>
</gene>
<evidence type="ECO:0000256" key="2">
    <source>
        <dbReference type="SAM" id="Phobius"/>
    </source>
</evidence>
<dbReference type="Gene3D" id="1.20.120.1220">
    <property type="match status" value="1"/>
</dbReference>
<feature type="transmembrane region" description="Helical" evidence="2">
    <location>
        <begin position="131"/>
        <end position="149"/>
    </location>
</feature>
<evidence type="ECO:0000313" key="5">
    <source>
        <dbReference type="Proteomes" id="UP000612899"/>
    </source>
</evidence>
<feature type="transmembrane region" description="Helical" evidence="2">
    <location>
        <begin position="96"/>
        <end position="119"/>
    </location>
</feature>
<keyword evidence="2" id="KW-0812">Transmembrane</keyword>
<dbReference type="InterPro" id="IPR050882">
    <property type="entry name" value="Prepilin_peptidase/N-MTase"/>
</dbReference>
<organism evidence="4 5">
    <name type="scientific">Rhizocola hellebori</name>
    <dbReference type="NCBI Taxonomy" id="1392758"/>
    <lineage>
        <taxon>Bacteria</taxon>
        <taxon>Bacillati</taxon>
        <taxon>Actinomycetota</taxon>
        <taxon>Actinomycetes</taxon>
        <taxon>Micromonosporales</taxon>
        <taxon>Micromonosporaceae</taxon>
        <taxon>Rhizocola</taxon>
    </lineage>
</organism>
<feature type="transmembrane region" description="Helical" evidence="2">
    <location>
        <begin position="66"/>
        <end position="84"/>
    </location>
</feature>
<dbReference type="Pfam" id="PF01478">
    <property type="entry name" value="Peptidase_A24"/>
    <property type="match status" value="1"/>
</dbReference>
<reference evidence="4" key="1">
    <citation type="submission" date="2021-01" db="EMBL/GenBank/DDBJ databases">
        <title>Whole genome shotgun sequence of Rhizocola hellebori NBRC 109834.</title>
        <authorList>
            <person name="Komaki H."/>
            <person name="Tamura T."/>
        </authorList>
    </citation>
    <scope>NUCLEOTIDE SEQUENCE</scope>
    <source>
        <strain evidence="4">NBRC 109834</strain>
    </source>
</reference>
<dbReference type="InterPro" id="IPR000045">
    <property type="entry name" value="Prepilin_IV_endopep_pep"/>
</dbReference>
<sequence length="150" mass="15491">MNDPLALAALVWIALVGVVLAFVDFSVHRLPDRLTLPAFAGAAVFFAAANLAHFAWALLGSLALSGLYLVLALANPAGMGLGDVKLALSLGLALGWFGWLAVVYGAASGFLLSGIFAAAMLLSGKLTRKDSIPHGPFMLLGTLAAITWLT</sequence>
<evidence type="ECO:0000259" key="3">
    <source>
        <dbReference type="Pfam" id="PF01478"/>
    </source>
</evidence>
<proteinExistence type="inferred from homology"/>
<feature type="transmembrane region" description="Helical" evidence="2">
    <location>
        <begin position="37"/>
        <end position="59"/>
    </location>
</feature>
<dbReference type="PANTHER" id="PTHR30487:SF0">
    <property type="entry name" value="PREPILIN LEADER PEPTIDASE_N-METHYLTRANSFERASE-RELATED"/>
    <property type="match status" value="1"/>
</dbReference>
<dbReference type="AlphaFoldDB" id="A0A8J3VI63"/>
<dbReference type="RefSeq" id="WP_203910816.1">
    <property type="nucleotide sequence ID" value="NZ_BONY01000032.1"/>
</dbReference>
<dbReference type="PANTHER" id="PTHR30487">
    <property type="entry name" value="TYPE 4 PREPILIN-LIKE PROTEINS LEADER PEPTIDE-PROCESSING ENZYME"/>
    <property type="match status" value="1"/>
</dbReference>
<dbReference type="EMBL" id="BONY01000032">
    <property type="protein sequence ID" value="GIH07017.1"/>
    <property type="molecule type" value="Genomic_DNA"/>
</dbReference>
<dbReference type="GO" id="GO:0006465">
    <property type="term" value="P:signal peptide processing"/>
    <property type="evidence" value="ECO:0007669"/>
    <property type="project" value="TreeGrafter"/>
</dbReference>
<protein>
    <recommendedName>
        <fullName evidence="3">Prepilin type IV endopeptidase peptidase domain-containing protein</fullName>
    </recommendedName>
</protein>
<keyword evidence="5" id="KW-1185">Reference proteome</keyword>
<comment type="similarity">
    <text evidence="1">Belongs to the peptidase A24 family.</text>
</comment>
<feature type="domain" description="Prepilin type IV endopeptidase peptidase" evidence="3">
    <location>
        <begin position="14"/>
        <end position="113"/>
    </location>
</feature>
<accession>A0A8J3VI63</accession>
<dbReference type="GO" id="GO:0004190">
    <property type="term" value="F:aspartic-type endopeptidase activity"/>
    <property type="evidence" value="ECO:0007669"/>
    <property type="project" value="InterPro"/>
</dbReference>